<dbReference type="Proteomes" id="UP000824150">
    <property type="component" value="Unassembled WGS sequence"/>
</dbReference>
<protein>
    <submittedName>
        <fullName evidence="2">Uncharacterized protein</fullName>
    </submittedName>
</protein>
<name>A0A9E2KNT7_9GAMM</name>
<evidence type="ECO:0000313" key="3">
    <source>
        <dbReference type="Proteomes" id="UP000824150"/>
    </source>
</evidence>
<comment type="caution">
    <text evidence="2">The sequence shown here is derived from an EMBL/GenBank/DDBJ whole genome shotgun (WGS) entry which is preliminary data.</text>
</comment>
<dbReference type="AlphaFoldDB" id="A0A9E2KNT7"/>
<dbReference type="EMBL" id="JAHLFG010000048">
    <property type="protein sequence ID" value="MBU3826747.1"/>
    <property type="molecule type" value="Genomic_DNA"/>
</dbReference>
<reference evidence="2" key="1">
    <citation type="journal article" date="2021" name="PeerJ">
        <title>Extensive microbial diversity within the chicken gut microbiome revealed by metagenomics and culture.</title>
        <authorList>
            <person name="Gilroy R."/>
            <person name="Ravi A."/>
            <person name="Getino M."/>
            <person name="Pursley I."/>
            <person name="Horton D.L."/>
            <person name="Alikhan N.F."/>
            <person name="Baker D."/>
            <person name="Gharbi K."/>
            <person name="Hall N."/>
            <person name="Watson M."/>
            <person name="Adriaenssens E.M."/>
            <person name="Foster-Nyarko E."/>
            <person name="Jarju S."/>
            <person name="Secka A."/>
            <person name="Antonio M."/>
            <person name="Oren A."/>
            <person name="Chaudhuri R.R."/>
            <person name="La Ragione R."/>
            <person name="Hildebrand F."/>
            <person name="Pallen M.J."/>
        </authorList>
    </citation>
    <scope>NUCLEOTIDE SEQUENCE</scope>
    <source>
        <strain evidence="2">687</strain>
    </source>
</reference>
<organism evidence="2 3">
    <name type="scientific">Candidatus Anaerobiospirillum merdipullorum</name>
    <dbReference type="NCBI Taxonomy" id="2838450"/>
    <lineage>
        <taxon>Bacteria</taxon>
        <taxon>Pseudomonadati</taxon>
        <taxon>Pseudomonadota</taxon>
        <taxon>Gammaproteobacteria</taxon>
        <taxon>Aeromonadales</taxon>
        <taxon>Succinivibrionaceae</taxon>
        <taxon>Anaerobiospirillum</taxon>
    </lineage>
</organism>
<reference evidence="2" key="2">
    <citation type="submission" date="2021-04" db="EMBL/GenBank/DDBJ databases">
        <authorList>
            <person name="Gilroy R."/>
        </authorList>
    </citation>
    <scope>NUCLEOTIDE SEQUENCE</scope>
    <source>
        <strain evidence="2">687</strain>
    </source>
</reference>
<feature type="region of interest" description="Disordered" evidence="1">
    <location>
        <begin position="33"/>
        <end position="82"/>
    </location>
</feature>
<gene>
    <name evidence="2" type="ORF">IAA31_04575</name>
</gene>
<proteinExistence type="predicted"/>
<evidence type="ECO:0000313" key="2">
    <source>
        <dbReference type="EMBL" id="MBU3826747.1"/>
    </source>
</evidence>
<sequence>MCKARSPAPADEHLLIWSDTAHWNVTAGNTVSVQAASSSRPCTSSGSRPEDGQKSLDLSVASPKAHTPSINPQARLHLLYRP</sequence>
<feature type="compositionally biased region" description="Low complexity" evidence="1">
    <location>
        <begin position="37"/>
        <end position="47"/>
    </location>
</feature>
<evidence type="ECO:0000256" key="1">
    <source>
        <dbReference type="SAM" id="MobiDB-lite"/>
    </source>
</evidence>
<accession>A0A9E2KNT7</accession>